<protein>
    <submittedName>
        <fullName evidence="1">Uncharacterized protein</fullName>
    </submittedName>
</protein>
<sequence length="95" mass="10891">MLTLLPHFFHHIDYILLGFQPQAFRLAFEIFSYLGESQFCGIFHDNSPVILIKHNLIALANLEFFTDFKGESNLSASGNLCQFHVLPPYGILFSR</sequence>
<accession>A0A212K8L7</accession>
<proteinExistence type="predicted"/>
<dbReference type="EMBL" id="FLUQ01000004">
    <property type="protein sequence ID" value="SBW08054.1"/>
    <property type="molecule type" value="Genomic_DNA"/>
</dbReference>
<name>A0A212K8L7_9DELT</name>
<gene>
    <name evidence="1" type="ORF">KL86DPRO_40006</name>
</gene>
<dbReference type="AlphaFoldDB" id="A0A212K8L7"/>
<evidence type="ECO:0000313" key="1">
    <source>
        <dbReference type="EMBL" id="SBW08054.1"/>
    </source>
</evidence>
<organism evidence="1">
    <name type="scientific">uncultured delta proteobacterium</name>
    <dbReference type="NCBI Taxonomy" id="34034"/>
    <lineage>
        <taxon>Bacteria</taxon>
        <taxon>Deltaproteobacteria</taxon>
        <taxon>environmental samples</taxon>
    </lineage>
</organism>
<reference evidence="1" key="1">
    <citation type="submission" date="2016-04" db="EMBL/GenBank/DDBJ databases">
        <authorList>
            <person name="Evans L.H."/>
            <person name="Alamgir A."/>
            <person name="Owens N."/>
            <person name="Weber N.D."/>
            <person name="Virtaneva K."/>
            <person name="Barbian K."/>
            <person name="Babar A."/>
            <person name="Rosenke K."/>
        </authorList>
    </citation>
    <scope>NUCLEOTIDE SEQUENCE</scope>
    <source>
        <strain evidence="1">86</strain>
    </source>
</reference>